<accession>A0A0D2U6G3</accession>
<dbReference type="OrthoDB" id="4062651at2759"/>
<keyword evidence="9" id="KW-1185">Reference proteome</keyword>
<dbReference type="InterPro" id="IPR008271">
    <property type="entry name" value="Ser/Thr_kinase_AS"/>
</dbReference>
<dbReference type="InterPro" id="IPR000719">
    <property type="entry name" value="Prot_kinase_dom"/>
</dbReference>
<dbReference type="SMART" id="SM00368">
    <property type="entry name" value="LRR_RI"/>
    <property type="match status" value="4"/>
</dbReference>
<dbReference type="GO" id="GO:0005524">
    <property type="term" value="F:ATP binding"/>
    <property type="evidence" value="ECO:0007669"/>
    <property type="project" value="UniProtKB-UniRule"/>
</dbReference>
<gene>
    <name evidence="8" type="ORF">CAOG_001994</name>
</gene>
<dbReference type="Pfam" id="PF13516">
    <property type="entry name" value="LRR_6"/>
    <property type="match status" value="4"/>
</dbReference>
<keyword evidence="2" id="KW-0433">Leucine-rich repeat</keyword>
<organism evidence="8 9">
    <name type="scientific">Capsaspora owczarzaki (strain ATCC 30864)</name>
    <dbReference type="NCBI Taxonomy" id="595528"/>
    <lineage>
        <taxon>Eukaryota</taxon>
        <taxon>Filasterea</taxon>
        <taxon>Capsaspora</taxon>
    </lineage>
</organism>
<dbReference type="EMBL" id="KE346361">
    <property type="protein sequence ID" value="KJE90736.1"/>
    <property type="molecule type" value="Genomic_DNA"/>
</dbReference>
<dbReference type="SUPFAM" id="SSF52047">
    <property type="entry name" value="RNI-like"/>
    <property type="match status" value="1"/>
</dbReference>
<dbReference type="InParanoid" id="A0A0D2U6G3"/>
<name>A0A0D2U6G3_CAPO3</name>
<keyword evidence="4 6" id="KW-0547">Nucleotide-binding</keyword>
<reference evidence="9" key="1">
    <citation type="submission" date="2011-02" db="EMBL/GenBank/DDBJ databases">
        <title>The Genome Sequence of Capsaspora owczarzaki ATCC 30864.</title>
        <authorList>
            <person name="Russ C."/>
            <person name="Cuomo C."/>
            <person name="Burger G."/>
            <person name="Gray M.W."/>
            <person name="Holland P.W.H."/>
            <person name="King N."/>
            <person name="Lang F.B.F."/>
            <person name="Roger A.J."/>
            <person name="Ruiz-Trillo I."/>
            <person name="Young S.K."/>
            <person name="Zeng Q."/>
            <person name="Gargeya S."/>
            <person name="Alvarado L."/>
            <person name="Berlin A."/>
            <person name="Chapman S.B."/>
            <person name="Chen Z."/>
            <person name="Freedman E."/>
            <person name="Gellesch M."/>
            <person name="Goldberg J."/>
            <person name="Griggs A."/>
            <person name="Gujja S."/>
            <person name="Heilman E."/>
            <person name="Heiman D."/>
            <person name="Howarth C."/>
            <person name="Mehta T."/>
            <person name="Neiman D."/>
            <person name="Pearson M."/>
            <person name="Roberts A."/>
            <person name="Saif S."/>
            <person name="Shea T."/>
            <person name="Shenoy N."/>
            <person name="Sisk P."/>
            <person name="Stolte C."/>
            <person name="Sykes S."/>
            <person name="White J."/>
            <person name="Yandava C."/>
            <person name="Haas B."/>
            <person name="Nusbaum C."/>
            <person name="Birren B."/>
        </authorList>
    </citation>
    <scope>NUCLEOTIDE SEQUENCE</scope>
    <source>
        <strain evidence="9">ATCC 30864</strain>
    </source>
</reference>
<dbReference type="SUPFAM" id="SSF56112">
    <property type="entry name" value="Protein kinase-like (PK-like)"/>
    <property type="match status" value="1"/>
</dbReference>
<dbReference type="InterPro" id="IPR032675">
    <property type="entry name" value="LRR_dom_sf"/>
</dbReference>
<dbReference type="STRING" id="595528.A0A0D2U6G3"/>
<dbReference type="InterPro" id="IPR001611">
    <property type="entry name" value="Leu-rich_rpt"/>
</dbReference>
<evidence type="ECO:0000256" key="6">
    <source>
        <dbReference type="PROSITE-ProRule" id="PRU10141"/>
    </source>
</evidence>
<sequence>MTWRQKTLYQKVKNASGWVHLSQQDIGDAEAQAIAQALTENTTVTRLSMYKNQVSDAGALSVAQALELNKTVKELYLSENQIGDAGAQAIAEALKVNTTVTALVLHRNQIGDAGAHAIAAALKENKTVSVLVLYHNQISDAGARAIAEALKENKTLTILFLANNFLTRTGITAFKQPGSTICQFKSLGDQLAHSVQIAASAPTNAQSQPSFDLDFEIQQLRSDLAVRDSWIDVLQRSQPAFGSFAGSIPKVPLAELVTATNNFADDLLIGQGGFGRVYRASLSGQRVAVKRLSAESVESYATFQLELDSLSRFRHPNIITILFYTESHDGYCLVYELMPNGSVRDRLDCKNNTPPLTWTQRHRIAADVSRGMKYVQTAFFPEHVLLHRDLKTDNVLLDAHFNAKVSDFGLVRDAPHFDEQNYLCTQNIQGTRVYMCPEFVAEGRMTTKTDVYAFGVILLELVSAEKPCPRLISAARKAVQYQTVIELLDSALDRNAVEHQSVSELAVLALECLDDAADGRPSFCDILDRLRL</sequence>
<evidence type="ECO:0000259" key="7">
    <source>
        <dbReference type="PROSITE" id="PS50011"/>
    </source>
</evidence>
<dbReference type="PROSITE" id="PS00107">
    <property type="entry name" value="PROTEIN_KINASE_ATP"/>
    <property type="match status" value="1"/>
</dbReference>
<dbReference type="SMART" id="SM00220">
    <property type="entry name" value="S_TKc"/>
    <property type="match status" value="1"/>
</dbReference>
<dbReference type="eggNOG" id="KOG1187">
    <property type="taxonomic scope" value="Eukaryota"/>
</dbReference>
<dbReference type="PANTHER" id="PTHR48006">
    <property type="entry name" value="LEUCINE-RICH REPEAT-CONTAINING PROTEIN DDB_G0281931-RELATED"/>
    <property type="match status" value="1"/>
</dbReference>
<evidence type="ECO:0000256" key="5">
    <source>
        <dbReference type="ARBA" id="ARBA00022840"/>
    </source>
</evidence>
<dbReference type="Gene3D" id="1.10.510.10">
    <property type="entry name" value="Transferase(Phosphotransferase) domain 1"/>
    <property type="match status" value="1"/>
</dbReference>
<dbReference type="InterPro" id="IPR001245">
    <property type="entry name" value="Ser-Thr/Tyr_kinase_cat_dom"/>
</dbReference>
<dbReference type="InterPro" id="IPR017441">
    <property type="entry name" value="Protein_kinase_ATP_BS"/>
</dbReference>
<evidence type="ECO:0000256" key="4">
    <source>
        <dbReference type="ARBA" id="ARBA00022741"/>
    </source>
</evidence>
<keyword evidence="8" id="KW-0418">Kinase</keyword>
<dbReference type="Proteomes" id="UP000008743">
    <property type="component" value="Unassembled WGS sequence"/>
</dbReference>
<keyword evidence="1" id="KW-0723">Serine/threonine-protein kinase</keyword>
<dbReference type="PROSITE" id="PS00108">
    <property type="entry name" value="PROTEIN_KINASE_ST"/>
    <property type="match status" value="1"/>
</dbReference>
<keyword evidence="5 6" id="KW-0067">ATP-binding</keyword>
<feature type="domain" description="Protein kinase" evidence="7">
    <location>
        <begin position="263"/>
        <end position="532"/>
    </location>
</feature>
<keyword evidence="8" id="KW-0808">Transferase</keyword>
<dbReference type="InterPro" id="IPR051824">
    <property type="entry name" value="LRR_Rcpt-Like_S/T_Kinase"/>
</dbReference>
<dbReference type="PANTHER" id="PTHR48006:SF86">
    <property type="entry name" value="PROTEIN KINASE DOMAIN-CONTAINING PROTEIN"/>
    <property type="match status" value="1"/>
</dbReference>
<dbReference type="PROSITE" id="PS50011">
    <property type="entry name" value="PROTEIN_KINASE_DOM"/>
    <property type="match status" value="1"/>
</dbReference>
<keyword evidence="3" id="KW-0677">Repeat</keyword>
<evidence type="ECO:0000256" key="1">
    <source>
        <dbReference type="ARBA" id="ARBA00022527"/>
    </source>
</evidence>
<dbReference type="AlphaFoldDB" id="A0A0D2U6G3"/>
<dbReference type="GO" id="GO:0004674">
    <property type="term" value="F:protein serine/threonine kinase activity"/>
    <property type="evidence" value="ECO:0007669"/>
    <property type="project" value="UniProtKB-KW"/>
</dbReference>
<evidence type="ECO:0000313" key="9">
    <source>
        <dbReference type="Proteomes" id="UP000008743"/>
    </source>
</evidence>
<dbReference type="Gene3D" id="3.80.10.10">
    <property type="entry name" value="Ribonuclease Inhibitor"/>
    <property type="match status" value="2"/>
</dbReference>
<feature type="binding site" evidence="6">
    <location>
        <position position="290"/>
    </location>
    <ligand>
        <name>ATP</name>
        <dbReference type="ChEBI" id="CHEBI:30616"/>
    </ligand>
</feature>
<dbReference type="PhylomeDB" id="A0A0D2U6G3"/>
<evidence type="ECO:0000256" key="3">
    <source>
        <dbReference type="ARBA" id="ARBA00022737"/>
    </source>
</evidence>
<evidence type="ECO:0000256" key="2">
    <source>
        <dbReference type="ARBA" id="ARBA00022614"/>
    </source>
</evidence>
<protein>
    <submittedName>
        <fullName evidence="8">TKL/IRAK protein kinase</fullName>
    </submittedName>
</protein>
<evidence type="ECO:0000313" key="8">
    <source>
        <dbReference type="EMBL" id="KJE90736.1"/>
    </source>
</evidence>
<dbReference type="Gene3D" id="3.30.200.20">
    <property type="entry name" value="Phosphorylase Kinase, domain 1"/>
    <property type="match status" value="1"/>
</dbReference>
<dbReference type="Pfam" id="PF07714">
    <property type="entry name" value="PK_Tyr_Ser-Thr"/>
    <property type="match status" value="1"/>
</dbReference>
<proteinExistence type="predicted"/>
<dbReference type="InterPro" id="IPR011009">
    <property type="entry name" value="Kinase-like_dom_sf"/>
</dbReference>